<dbReference type="InterPro" id="IPR036458">
    <property type="entry name" value="Na:dicarbo_symporter_sf"/>
</dbReference>
<feature type="region of interest" description="Disordered" evidence="9">
    <location>
        <begin position="1"/>
        <end position="24"/>
    </location>
</feature>
<comment type="subcellular location">
    <subcellularLocation>
        <location evidence="1 8">Membrane</location>
        <topology evidence="1 8">Multi-pass membrane protein</topology>
    </subcellularLocation>
</comment>
<feature type="transmembrane region" description="Helical" evidence="8">
    <location>
        <begin position="268"/>
        <end position="288"/>
    </location>
</feature>
<dbReference type="GO" id="GO:0015501">
    <property type="term" value="F:glutamate:sodium symporter activity"/>
    <property type="evidence" value="ECO:0007669"/>
    <property type="project" value="TreeGrafter"/>
</dbReference>
<protein>
    <recommendedName>
        <fullName evidence="8">Amino acid transporter</fullName>
    </recommendedName>
</protein>
<organism evidence="10 11">
    <name type="scientific">Mytilus coruscus</name>
    <name type="common">Sea mussel</name>
    <dbReference type="NCBI Taxonomy" id="42192"/>
    <lineage>
        <taxon>Eukaryota</taxon>
        <taxon>Metazoa</taxon>
        <taxon>Spiralia</taxon>
        <taxon>Lophotrochozoa</taxon>
        <taxon>Mollusca</taxon>
        <taxon>Bivalvia</taxon>
        <taxon>Autobranchia</taxon>
        <taxon>Pteriomorphia</taxon>
        <taxon>Mytilida</taxon>
        <taxon>Mytiloidea</taxon>
        <taxon>Mytilidae</taxon>
        <taxon>Mytilinae</taxon>
        <taxon>Mytilus</taxon>
    </lineage>
</organism>
<dbReference type="Proteomes" id="UP000507470">
    <property type="component" value="Unassembled WGS sequence"/>
</dbReference>
<keyword evidence="5 8" id="KW-1133">Transmembrane helix</keyword>
<evidence type="ECO:0000256" key="2">
    <source>
        <dbReference type="ARBA" id="ARBA00022448"/>
    </source>
</evidence>
<keyword evidence="6 8" id="KW-0472">Membrane</keyword>
<dbReference type="InterPro" id="IPR018107">
    <property type="entry name" value="Na-dicarboxylate_symporter_CS"/>
</dbReference>
<sequence length="678" mass="74706">MADQEGSEPMVEQDNVDKNSKKKSRFLKLKPRKVRKRVKKLGTWGKDNLLLTLTIASVFAGLILGFSLRQAEPSEQAILLISFPGDVLMRMLKLMILPLITSCMITGLASIDANTSGKMGLRAICYYFGTTFCAIILGIVLVTAIHPGDENLRPKDLGDGKGDDRVSSIDAFLDLIRNVFPTNIVQACFAHVRTEYKDVVRFQEVDKKILTSDYDALNLSSNDVNKTLGLMLNAKVVNISQYNMSDDFNYTLIKMKVPYNKTIQQYPFSNGINVLGIIAFFTAFGMMLSQMGEEAQLMINFFTILNEIIMRMVTIVMWYSPVGIMFLVTGKILSLEDPGAVGERLGMYMVTVLSGLFIHALVTLPLIYFSFLLYEEESICIVQGNTASLCYSSGNWFQVISHLNCSAFVTGNNTICIVQGITACWELVPDNISFVLFKEYCQPFYNGTGSREYYKPLLQLLELVPGNISFVLFKGILQAFVTALGTGSSSATLPVTFRCLEENLKVDRRVTRFILPIGATINMDGTALYEAVAPIFIAQMNGIDLSFGQIIIVSLTATCASIGAASIPSAGLVTMLMVLTAVNLPTEDISLILAVDWFLDRIRTAINVLGDSYGAGIVAHLSQAELAADVHHVPDMNMELNIIEDGEKEPKDNSDNDNDDNDPKDPDNGGETIYPNIS</sequence>
<feature type="transmembrane region" description="Helical" evidence="8">
    <location>
        <begin position="49"/>
        <end position="68"/>
    </location>
</feature>
<keyword evidence="7" id="KW-0325">Glycoprotein</keyword>
<comment type="similarity">
    <text evidence="8">Belongs to the dicarboxylate/amino acid:cation symporter (DAACS) (TC 2.A.23) family.</text>
</comment>
<dbReference type="GO" id="GO:0005886">
    <property type="term" value="C:plasma membrane"/>
    <property type="evidence" value="ECO:0007669"/>
    <property type="project" value="TreeGrafter"/>
</dbReference>
<dbReference type="PANTHER" id="PTHR11958">
    <property type="entry name" value="SODIUM/DICARBOXYLATE SYMPORTER-RELATED"/>
    <property type="match status" value="1"/>
</dbReference>
<accession>A0A6J8ARU1</accession>
<feature type="transmembrane region" description="Helical" evidence="8">
    <location>
        <begin position="88"/>
        <end position="111"/>
    </location>
</feature>
<dbReference type="PROSITE" id="PS00714">
    <property type="entry name" value="NA_DICARBOXYL_SYMP_2"/>
    <property type="match status" value="1"/>
</dbReference>
<dbReference type="OrthoDB" id="5877963at2759"/>
<evidence type="ECO:0000256" key="5">
    <source>
        <dbReference type="ARBA" id="ARBA00022989"/>
    </source>
</evidence>
<dbReference type="PANTHER" id="PTHR11958:SF99">
    <property type="entry name" value="SODIUM-DEPENDENT EXCITATORY AMINO ACID TRANSPORTER GLT-6-RELATED"/>
    <property type="match status" value="1"/>
</dbReference>
<dbReference type="InterPro" id="IPR001991">
    <property type="entry name" value="Na-dicarboxylate_symporter"/>
</dbReference>
<dbReference type="PROSITE" id="PS00713">
    <property type="entry name" value="NA_DICARBOXYL_SYMP_1"/>
    <property type="match status" value="1"/>
</dbReference>
<evidence type="ECO:0000256" key="7">
    <source>
        <dbReference type="ARBA" id="ARBA00023180"/>
    </source>
</evidence>
<evidence type="ECO:0000256" key="4">
    <source>
        <dbReference type="ARBA" id="ARBA00022847"/>
    </source>
</evidence>
<proteinExistence type="inferred from homology"/>
<evidence type="ECO:0000256" key="3">
    <source>
        <dbReference type="ARBA" id="ARBA00022692"/>
    </source>
</evidence>
<keyword evidence="4 8" id="KW-0769">Symport</keyword>
<gene>
    <name evidence="10" type="ORF">MCOR_10896</name>
</gene>
<feature type="region of interest" description="Disordered" evidence="9">
    <location>
        <begin position="645"/>
        <end position="678"/>
    </location>
</feature>
<evidence type="ECO:0000256" key="8">
    <source>
        <dbReference type="RuleBase" id="RU361216"/>
    </source>
</evidence>
<keyword evidence="2 8" id="KW-0813">Transport</keyword>
<evidence type="ECO:0000313" key="11">
    <source>
        <dbReference type="Proteomes" id="UP000507470"/>
    </source>
</evidence>
<evidence type="ECO:0000256" key="6">
    <source>
        <dbReference type="ARBA" id="ARBA00023136"/>
    </source>
</evidence>
<feature type="transmembrane region" description="Helical" evidence="8">
    <location>
        <begin position="348"/>
        <end position="374"/>
    </location>
</feature>
<dbReference type="Pfam" id="PF00375">
    <property type="entry name" value="SDF"/>
    <property type="match status" value="2"/>
</dbReference>
<evidence type="ECO:0000313" key="10">
    <source>
        <dbReference type="EMBL" id="CAC5372980.1"/>
    </source>
</evidence>
<evidence type="ECO:0000256" key="9">
    <source>
        <dbReference type="SAM" id="MobiDB-lite"/>
    </source>
</evidence>
<dbReference type="AlphaFoldDB" id="A0A6J8ARU1"/>
<feature type="transmembrane region" description="Helical" evidence="8">
    <location>
        <begin position="123"/>
        <end position="145"/>
    </location>
</feature>
<dbReference type="PRINTS" id="PR00173">
    <property type="entry name" value="EDTRNSPORT"/>
</dbReference>
<dbReference type="InterPro" id="IPR050746">
    <property type="entry name" value="DAACS"/>
</dbReference>
<dbReference type="GO" id="GO:0015175">
    <property type="term" value="F:neutral L-amino acid transmembrane transporter activity"/>
    <property type="evidence" value="ECO:0007669"/>
    <property type="project" value="TreeGrafter"/>
</dbReference>
<dbReference type="SUPFAM" id="SSF118215">
    <property type="entry name" value="Proton glutamate symport protein"/>
    <property type="match status" value="2"/>
</dbReference>
<keyword evidence="11" id="KW-1185">Reference proteome</keyword>
<dbReference type="Gene3D" id="1.10.3860.10">
    <property type="entry name" value="Sodium:dicarboxylate symporter"/>
    <property type="match status" value="2"/>
</dbReference>
<feature type="transmembrane region" description="Helical" evidence="8">
    <location>
        <begin position="308"/>
        <end position="328"/>
    </location>
</feature>
<name>A0A6J8ARU1_MYTCO</name>
<evidence type="ECO:0000256" key="1">
    <source>
        <dbReference type="ARBA" id="ARBA00004141"/>
    </source>
</evidence>
<reference evidence="10 11" key="1">
    <citation type="submission" date="2020-06" db="EMBL/GenBank/DDBJ databases">
        <authorList>
            <person name="Li R."/>
            <person name="Bekaert M."/>
        </authorList>
    </citation>
    <scope>NUCLEOTIDE SEQUENCE [LARGE SCALE GENOMIC DNA]</scope>
    <source>
        <strain evidence="11">wild</strain>
    </source>
</reference>
<dbReference type="GO" id="GO:0005313">
    <property type="term" value="F:L-glutamate transmembrane transporter activity"/>
    <property type="evidence" value="ECO:0007669"/>
    <property type="project" value="TreeGrafter"/>
</dbReference>
<keyword evidence="3 8" id="KW-0812">Transmembrane</keyword>
<dbReference type="EMBL" id="CACVKT020001876">
    <property type="protein sequence ID" value="CAC5372980.1"/>
    <property type="molecule type" value="Genomic_DNA"/>
</dbReference>